<comment type="catalytic activity">
    <reaction evidence="6 8">
        <text>D-erythrose 4-phosphate + phosphoenolpyruvate + H2O = 7-phospho-2-dehydro-3-deoxy-D-arabino-heptonate + phosphate</text>
        <dbReference type="Rhea" id="RHEA:14717"/>
        <dbReference type="ChEBI" id="CHEBI:15377"/>
        <dbReference type="ChEBI" id="CHEBI:16897"/>
        <dbReference type="ChEBI" id="CHEBI:43474"/>
        <dbReference type="ChEBI" id="CHEBI:58394"/>
        <dbReference type="ChEBI" id="CHEBI:58702"/>
        <dbReference type="EC" id="2.5.1.54"/>
    </reaction>
</comment>
<accession>A0A6P5XHY5</accession>
<gene>
    <name evidence="10" type="primary">LOC111283579</name>
</gene>
<organism evidence="9 10">
    <name type="scientific">Durio zibethinus</name>
    <name type="common">Durian</name>
    <dbReference type="NCBI Taxonomy" id="66656"/>
    <lineage>
        <taxon>Eukaryota</taxon>
        <taxon>Viridiplantae</taxon>
        <taxon>Streptophyta</taxon>
        <taxon>Embryophyta</taxon>
        <taxon>Tracheophyta</taxon>
        <taxon>Spermatophyta</taxon>
        <taxon>Magnoliopsida</taxon>
        <taxon>eudicotyledons</taxon>
        <taxon>Gunneridae</taxon>
        <taxon>Pentapetalae</taxon>
        <taxon>rosids</taxon>
        <taxon>malvids</taxon>
        <taxon>Malvales</taxon>
        <taxon>Malvaceae</taxon>
        <taxon>Helicteroideae</taxon>
        <taxon>Durio</taxon>
    </lineage>
</organism>
<keyword evidence="5 8" id="KW-0057">Aromatic amino acid biosynthesis</keyword>
<sequence length="313" mass="36392">MLSKNLWQRLLWGIHSWFAQEKLCRNFLLLQVLGMAVPSLLATSVCKICNMGLEAEAFELSYPLLKQLHKYDITNWKEELNIGWKRYDDCAINNETYFFKQLKYLQDMTRFYVARHPLLLQSRMHEQEYYNSFSHLLFVDEETSEFDYLKHVQNPKALKLTHAADIDHIISICKVLNPKQERGNMLIIIKLSPPLLHDLDAYIGKMKEEGIVVTWLLDPLVTVPKGHEVITWSLGKSLEKLRPICNILGRSGYNLGGFYMETTGDESECKLYHETIMKNQSRLDVELSLAALEELGLARFTIYRTGGGWLRMN</sequence>
<comment type="subcellular location">
    <subcellularLocation>
        <location evidence="8">Plastid</location>
        <location evidence="8">Chloroplast</location>
    </subcellularLocation>
</comment>
<dbReference type="InterPro" id="IPR013785">
    <property type="entry name" value="Aldolase_TIM"/>
</dbReference>
<dbReference type="UniPathway" id="UPA00053">
    <property type="reaction ID" value="UER00084"/>
</dbReference>
<dbReference type="GO" id="GO:0009507">
    <property type="term" value="C:chloroplast"/>
    <property type="evidence" value="ECO:0007669"/>
    <property type="project" value="UniProtKB-SubCell"/>
</dbReference>
<dbReference type="Pfam" id="PF01474">
    <property type="entry name" value="DAHP_synth_2"/>
    <property type="match status" value="1"/>
</dbReference>
<keyword evidence="9" id="KW-1185">Reference proteome</keyword>
<evidence type="ECO:0000313" key="10">
    <source>
        <dbReference type="RefSeq" id="XP_022727883.1"/>
    </source>
</evidence>
<dbReference type="GeneID" id="111283579"/>
<dbReference type="SUPFAM" id="SSF51569">
    <property type="entry name" value="Aldolase"/>
    <property type="match status" value="1"/>
</dbReference>
<name>A0A6P5XHY5_DURZI</name>
<reference evidence="10" key="1">
    <citation type="submission" date="2025-08" db="UniProtKB">
        <authorList>
            <consortium name="RefSeq"/>
        </authorList>
    </citation>
    <scope>IDENTIFICATION</scope>
    <source>
        <tissue evidence="10">Fruit stalk</tissue>
    </source>
</reference>
<evidence type="ECO:0000256" key="3">
    <source>
        <dbReference type="ARBA" id="ARBA00022605"/>
    </source>
</evidence>
<dbReference type="EC" id="2.5.1.54" evidence="8"/>
<dbReference type="GO" id="GO:0008652">
    <property type="term" value="P:amino acid biosynthetic process"/>
    <property type="evidence" value="ECO:0007669"/>
    <property type="project" value="UniProtKB-KW"/>
</dbReference>
<keyword evidence="3 8" id="KW-0028">Amino-acid biosynthesis</keyword>
<keyword evidence="4 8" id="KW-0808">Transferase</keyword>
<dbReference type="Proteomes" id="UP000515121">
    <property type="component" value="Unplaced"/>
</dbReference>
<dbReference type="InterPro" id="IPR002480">
    <property type="entry name" value="DAHP_synth_2"/>
</dbReference>
<evidence type="ECO:0000256" key="7">
    <source>
        <dbReference type="PIRSR" id="PIRSR602480-1"/>
    </source>
</evidence>
<comment type="similarity">
    <text evidence="2 8">Belongs to the class-II DAHP synthase family.</text>
</comment>
<evidence type="ECO:0000256" key="2">
    <source>
        <dbReference type="ARBA" id="ARBA00008911"/>
    </source>
</evidence>
<keyword evidence="7" id="KW-0104">Cadmium</keyword>
<keyword evidence="8" id="KW-0150">Chloroplast</keyword>
<evidence type="ECO:0000256" key="5">
    <source>
        <dbReference type="ARBA" id="ARBA00023141"/>
    </source>
</evidence>
<dbReference type="GO" id="GO:0003849">
    <property type="term" value="F:3-deoxy-7-phosphoheptulonate synthase activity"/>
    <property type="evidence" value="ECO:0007669"/>
    <property type="project" value="UniProtKB-EC"/>
</dbReference>
<feature type="binding site" evidence="7">
    <location>
        <position position="159"/>
    </location>
    <ligand>
        <name>phosphoenolpyruvate</name>
        <dbReference type="ChEBI" id="CHEBI:58702"/>
    </ligand>
</feature>
<comment type="pathway">
    <text evidence="1 8">Metabolic intermediate biosynthesis; chorismate biosynthesis; chorismate from D-erythrose 4-phosphate and phosphoenolpyruvate: step 1/7.</text>
</comment>
<feature type="binding site" evidence="7">
    <location>
        <position position="261"/>
    </location>
    <ligand>
        <name>Mn(2+)</name>
        <dbReference type="ChEBI" id="CHEBI:29035"/>
    </ligand>
</feature>
<keyword evidence="8" id="KW-0934">Plastid</keyword>
<dbReference type="Gene3D" id="3.20.20.70">
    <property type="entry name" value="Aldolase class I"/>
    <property type="match status" value="1"/>
</dbReference>
<dbReference type="PANTHER" id="PTHR21337:SF0">
    <property type="entry name" value="PHOSPHO-2-DEHYDRO-3-DEOXYHEPTONATE ALDOLASE"/>
    <property type="match status" value="1"/>
</dbReference>
<comment type="cofactor">
    <cofactor evidence="7">
        <name>Mn(2+)</name>
        <dbReference type="ChEBI" id="CHEBI:29035"/>
    </cofactor>
    <cofactor evidence="7">
        <name>Co(2+)</name>
        <dbReference type="ChEBI" id="CHEBI:48828"/>
    </cofactor>
    <cofactor evidence="7">
        <name>Cd(2+)</name>
        <dbReference type="ChEBI" id="CHEBI:48775"/>
    </cofactor>
    <text evidence="7">Binds 1 divalent cation per subunit. The enzyme is active with manganese, cobalt or cadmium ions.</text>
</comment>
<keyword evidence="7" id="KW-0170">Cobalt</keyword>
<proteinExistence type="inferred from homology"/>
<evidence type="ECO:0000256" key="1">
    <source>
        <dbReference type="ARBA" id="ARBA00004688"/>
    </source>
</evidence>
<protein>
    <recommendedName>
        <fullName evidence="8">Phospho-2-dehydro-3-deoxyheptonate aldolase</fullName>
        <ecNumber evidence="8">2.5.1.54</ecNumber>
    </recommendedName>
</protein>
<dbReference type="RefSeq" id="XP_022727883.1">
    <property type="nucleotide sequence ID" value="XM_022872148.1"/>
</dbReference>
<evidence type="ECO:0000313" key="9">
    <source>
        <dbReference type="Proteomes" id="UP000515121"/>
    </source>
</evidence>
<dbReference type="AlphaFoldDB" id="A0A6P5XHY5"/>
<dbReference type="GO" id="GO:0009423">
    <property type="term" value="P:chorismate biosynthetic process"/>
    <property type="evidence" value="ECO:0007669"/>
    <property type="project" value="UniProtKB-UniPathway"/>
</dbReference>
<dbReference type="PANTHER" id="PTHR21337">
    <property type="entry name" value="PHOSPHO-2-DEHYDRO-3-DEOXYHEPTONATE ALDOLASE 1, 2"/>
    <property type="match status" value="1"/>
</dbReference>
<keyword evidence="8" id="KW-0809">Transit peptide</keyword>
<evidence type="ECO:0000256" key="8">
    <source>
        <dbReference type="RuleBase" id="RU363071"/>
    </source>
</evidence>
<dbReference type="KEGG" id="dzi:111283579"/>
<dbReference type="GO" id="GO:0009073">
    <property type="term" value="P:aromatic amino acid family biosynthetic process"/>
    <property type="evidence" value="ECO:0007669"/>
    <property type="project" value="UniProtKB-KW"/>
</dbReference>
<evidence type="ECO:0000256" key="4">
    <source>
        <dbReference type="ARBA" id="ARBA00022679"/>
    </source>
</evidence>
<evidence type="ECO:0000256" key="6">
    <source>
        <dbReference type="ARBA" id="ARBA00047508"/>
    </source>
</evidence>
<keyword evidence="7" id="KW-0464">Manganese</keyword>